<dbReference type="InterPro" id="IPR050553">
    <property type="entry name" value="Thioredoxin_ResA/DsbE_sf"/>
</dbReference>
<evidence type="ECO:0000256" key="5">
    <source>
        <dbReference type="ARBA" id="ARBA00023284"/>
    </source>
</evidence>
<organism evidence="7 8">
    <name type="scientific">Alkalihalophilus pseudofirmus</name>
    <name type="common">Bacillus pseudofirmus</name>
    <dbReference type="NCBI Taxonomy" id="79885"/>
    <lineage>
        <taxon>Bacteria</taxon>
        <taxon>Bacillati</taxon>
        <taxon>Bacillota</taxon>
        <taxon>Bacilli</taxon>
        <taxon>Bacillales</taxon>
        <taxon>Bacillaceae</taxon>
        <taxon>Alkalihalophilus</taxon>
    </lineage>
</organism>
<dbReference type="PANTHER" id="PTHR42852:SF6">
    <property type="entry name" value="THIOL:DISULFIDE INTERCHANGE PROTEIN DSBE"/>
    <property type="match status" value="1"/>
</dbReference>
<dbReference type="PROSITE" id="PS00194">
    <property type="entry name" value="THIOREDOXIN_1"/>
    <property type="match status" value="1"/>
</dbReference>
<evidence type="ECO:0000256" key="4">
    <source>
        <dbReference type="ARBA" id="ARBA00023157"/>
    </source>
</evidence>
<keyword evidence="5" id="KW-0676">Redox-active center</keyword>
<accession>A0AAJ2KTI2</accession>
<evidence type="ECO:0000259" key="6">
    <source>
        <dbReference type="PROSITE" id="PS51352"/>
    </source>
</evidence>
<dbReference type="Gene3D" id="3.40.30.10">
    <property type="entry name" value="Glutaredoxin"/>
    <property type="match status" value="1"/>
</dbReference>
<dbReference type="PANTHER" id="PTHR42852">
    <property type="entry name" value="THIOL:DISULFIDE INTERCHANGE PROTEIN DSBE"/>
    <property type="match status" value="1"/>
</dbReference>
<dbReference type="NCBIfam" id="NF002854">
    <property type="entry name" value="PRK03147.1"/>
    <property type="match status" value="1"/>
</dbReference>
<feature type="domain" description="Thioredoxin" evidence="6">
    <location>
        <begin position="35"/>
        <end position="173"/>
    </location>
</feature>
<dbReference type="SUPFAM" id="SSF52833">
    <property type="entry name" value="Thioredoxin-like"/>
    <property type="match status" value="1"/>
</dbReference>
<gene>
    <name evidence="7" type="ORF">RYX45_03615</name>
</gene>
<keyword evidence="3" id="KW-0812">Transmembrane</keyword>
<evidence type="ECO:0000313" key="7">
    <source>
        <dbReference type="EMBL" id="MDV2884252.1"/>
    </source>
</evidence>
<dbReference type="InterPro" id="IPR036249">
    <property type="entry name" value="Thioredoxin-like_sf"/>
</dbReference>
<dbReference type="InterPro" id="IPR000866">
    <property type="entry name" value="AhpC/TSA"/>
</dbReference>
<keyword evidence="4" id="KW-1015">Disulfide bond</keyword>
<evidence type="ECO:0000313" key="8">
    <source>
        <dbReference type="Proteomes" id="UP001285636"/>
    </source>
</evidence>
<name>A0AAJ2KTI2_ALKPS</name>
<dbReference type="InterPro" id="IPR017937">
    <property type="entry name" value="Thioredoxin_CS"/>
</dbReference>
<dbReference type="RefSeq" id="WP_075683536.1">
    <property type="nucleotide sequence ID" value="NZ_CP117835.1"/>
</dbReference>
<comment type="subcellular location">
    <subcellularLocation>
        <location evidence="1">Cell envelope</location>
    </subcellularLocation>
</comment>
<dbReference type="PROSITE" id="PS51352">
    <property type="entry name" value="THIOREDOXIN_2"/>
    <property type="match status" value="1"/>
</dbReference>
<dbReference type="Proteomes" id="UP001285636">
    <property type="component" value="Unassembled WGS sequence"/>
</dbReference>
<keyword evidence="3" id="KW-0735">Signal-anchor</keyword>
<reference evidence="7" key="1">
    <citation type="submission" date="2023-10" db="EMBL/GenBank/DDBJ databases">
        <title>Screening of Alkalihalophilus pseudofirmusBZ-TG-HK211 and Its Alleviation of Salt Stress on Rapeseed Growth.</title>
        <authorList>
            <person name="Zhao B."/>
            <person name="Guo T."/>
        </authorList>
    </citation>
    <scope>NUCLEOTIDE SEQUENCE</scope>
    <source>
        <strain evidence="7">BZ-TG-HK211</strain>
    </source>
</reference>
<dbReference type="GO" id="GO:0016209">
    <property type="term" value="F:antioxidant activity"/>
    <property type="evidence" value="ECO:0007669"/>
    <property type="project" value="InterPro"/>
</dbReference>
<dbReference type="GO" id="GO:0017004">
    <property type="term" value="P:cytochrome complex assembly"/>
    <property type="evidence" value="ECO:0007669"/>
    <property type="project" value="UniProtKB-KW"/>
</dbReference>
<dbReference type="GO" id="GO:0030313">
    <property type="term" value="C:cell envelope"/>
    <property type="evidence" value="ECO:0007669"/>
    <property type="project" value="UniProtKB-SubCell"/>
</dbReference>
<dbReference type="GO" id="GO:0016491">
    <property type="term" value="F:oxidoreductase activity"/>
    <property type="evidence" value="ECO:0007669"/>
    <property type="project" value="InterPro"/>
</dbReference>
<dbReference type="EMBL" id="JAWJAY010000001">
    <property type="protein sequence ID" value="MDV2884252.1"/>
    <property type="molecule type" value="Genomic_DNA"/>
</dbReference>
<proteinExistence type="predicted"/>
<dbReference type="Pfam" id="PF00578">
    <property type="entry name" value="AhpC-TSA"/>
    <property type="match status" value="1"/>
</dbReference>
<sequence length="177" mass="19951">MKRKRLIMRTSILAVIALALAYTFYSNYIADHSVARAGNDAVNFALTDLEGERIELDEYRGQGVFLNFWGTYCPPCVKEMPIMEDLYDEYKEQGVEIIAVNVNEPELTVNQFVNRLNLTFPIAIDKGMRVSDAYGISPLPTTILIDEHGEIVKVHTGGMTDSQVREFLELIKPSTNS</sequence>
<evidence type="ECO:0000256" key="3">
    <source>
        <dbReference type="ARBA" id="ARBA00022968"/>
    </source>
</evidence>
<evidence type="ECO:0000256" key="1">
    <source>
        <dbReference type="ARBA" id="ARBA00004196"/>
    </source>
</evidence>
<evidence type="ECO:0000256" key="2">
    <source>
        <dbReference type="ARBA" id="ARBA00022748"/>
    </source>
</evidence>
<dbReference type="AlphaFoldDB" id="A0AAJ2KTI2"/>
<protein>
    <submittedName>
        <fullName evidence="7">Thiol-disulfide oxidoreductase ResA</fullName>
    </submittedName>
</protein>
<keyword evidence="2" id="KW-0201">Cytochrome c-type biogenesis</keyword>
<dbReference type="CDD" id="cd02966">
    <property type="entry name" value="TlpA_like_family"/>
    <property type="match status" value="1"/>
</dbReference>
<dbReference type="InterPro" id="IPR013766">
    <property type="entry name" value="Thioredoxin_domain"/>
</dbReference>
<comment type="caution">
    <text evidence="7">The sequence shown here is derived from an EMBL/GenBank/DDBJ whole genome shotgun (WGS) entry which is preliminary data.</text>
</comment>